<evidence type="ECO:0000256" key="1">
    <source>
        <dbReference type="ARBA" id="ARBA00012156"/>
    </source>
</evidence>
<gene>
    <name evidence="10" type="ORF">PT974_08573</name>
</gene>
<comment type="similarity">
    <text evidence="7">Belongs to the KAE1 / TsaD family.</text>
</comment>
<proteinExistence type="inferred from homology"/>
<feature type="domain" description="Gcp-like" evidence="9">
    <location>
        <begin position="199"/>
        <end position="434"/>
    </location>
</feature>
<dbReference type="InterPro" id="IPR017860">
    <property type="entry name" value="Peptidase_M22_CS"/>
</dbReference>
<dbReference type="SUPFAM" id="SSF53067">
    <property type="entry name" value="Actin-like ATPase domain"/>
    <property type="match status" value="2"/>
</dbReference>
<dbReference type="Proteomes" id="UP001338125">
    <property type="component" value="Unassembled WGS sequence"/>
</dbReference>
<dbReference type="EMBL" id="JAVFKD010000014">
    <property type="protein sequence ID" value="KAK5990306.1"/>
    <property type="molecule type" value="Genomic_DNA"/>
</dbReference>
<evidence type="ECO:0000256" key="3">
    <source>
        <dbReference type="ARBA" id="ARBA00022694"/>
    </source>
</evidence>
<comment type="subcellular location">
    <subcellularLocation>
        <location evidence="7">Mitochondrion</location>
    </subcellularLocation>
</comment>
<evidence type="ECO:0000259" key="9">
    <source>
        <dbReference type="Pfam" id="PF00814"/>
    </source>
</evidence>
<dbReference type="InterPro" id="IPR043129">
    <property type="entry name" value="ATPase_NBD"/>
</dbReference>
<dbReference type="Pfam" id="PF00814">
    <property type="entry name" value="TsaD"/>
    <property type="match status" value="2"/>
</dbReference>
<comment type="cofactor">
    <cofactor evidence="7">
        <name>a divalent metal cation</name>
        <dbReference type="ChEBI" id="CHEBI:60240"/>
    </cofactor>
    <text evidence="7">Binds 1 divalent metal cation per subunit.</text>
</comment>
<evidence type="ECO:0000256" key="8">
    <source>
        <dbReference type="SAM" id="MobiDB-lite"/>
    </source>
</evidence>
<dbReference type="PROSITE" id="PS01016">
    <property type="entry name" value="GLYCOPROTEASE"/>
    <property type="match status" value="1"/>
</dbReference>
<accession>A0ABR0SF33</accession>
<keyword evidence="3 7" id="KW-0819">tRNA processing</keyword>
<dbReference type="InterPro" id="IPR022450">
    <property type="entry name" value="TsaD"/>
</dbReference>
<dbReference type="PANTHER" id="PTHR11735">
    <property type="entry name" value="TRNA N6-ADENOSINE THREONYLCARBAMOYLTRANSFERASE"/>
    <property type="match status" value="1"/>
</dbReference>
<evidence type="ECO:0000256" key="7">
    <source>
        <dbReference type="HAMAP-Rule" id="MF_03179"/>
    </source>
</evidence>
<comment type="subunit">
    <text evidence="7">Homodimer.</text>
</comment>
<protein>
    <recommendedName>
        <fullName evidence="1">N(6)-L-threonylcarbamoyladenine synthase</fullName>
        <ecNumber evidence="1">2.3.1.234</ecNumber>
    </recommendedName>
</protein>
<comment type="catalytic activity">
    <reaction evidence="6 7">
        <text>L-threonylcarbamoyladenylate + adenosine(37) in tRNA = N(6)-L-threonylcarbamoyladenosine(37) in tRNA + AMP + H(+)</text>
        <dbReference type="Rhea" id="RHEA:37059"/>
        <dbReference type="Rhea" id="RHEA-COMP:10162"/>
        <dbReference type="Rhea" id="RHEA-COMP:10163"/>
        <dbReference type="ChEBI" id="CHEBI:15378"/>
        <dbReference type="ChEBI" id="CHEBI:73682"/>
        <dbReference type="ChEBI" id="CHEBI:74411"/>
        <dbReference type="ChEBI" id="CHEBI:74418"/>
        <dbReference type="ChEBI" id="CHEBI:456215"/>
        <dbReference type="EC" id="2.3.1.234"/>
    </reaction>
</comment>
<keyword evidence="2 7" id="KW-0808">Transferase</keyword>
<dbReference type="Gene3D" id="3.30.420.40">
    <property type="match status" value="2"/>
</dbReference>
<reference evidence="10 11" key="1">
    <citation type="submission" date="2024-01" db="EMBL/GenBank/DDBJ databases">
        <title>Complete genome of Cladobotryum mycophilum ATHUM6906.</title>
        <authorList>
            <person name="Christinaki A.C."/>
            <person name="Myridakis A.I."/>
            <person name="Kouvelis V.N."/>
        </authorList>
    </citation>
    <scope>NUCLEOTIDE SEQUENCE [LARGE SCALE GENOMIC DNA]</scope>
    <source>
        <strain evidence="10 11">ATHUM6906</strain>
    </source>
</reference>
<dbReference type="EC" id="2.3.1.234" evidence="1"/>
<keyword evidence="4 7" id="KW-0479">Metal-binding</keyword>
<evidence type="ECO:0000313" key="10">
    <source>
        <dbReference type="EMBL" id="KAK5990306.1"/>
    </source>
</evidence>
<keyword evidence="5 7" id="KW-0012">Acyltransferase</keyword>
<evidence type="ECO:0000256" key="2">
    <source>
        <dbReference type="ARBA" id="ARBA00022679"/>
    </source>
</evidence>
<dbReference type="PRINTS" id="PR00789">
    <property type="entry name" value="OSIALOPTASE"/>
</dbReference>
<keyword evidence="11" id="KW-1185">Reference proteome</keyword>
<name>A0ABR0SF33_9HYPO</name>
<feature type="domain" description="Gcp-like" evidence="9">
    <location>
        <begin position="80"/>
        <end position="176"/>
    </location>
</feature>
<feature type="region of interest" description="Disordered" evidence="8">
    <location>
        <begin position="283"/>
        <end position="306"/>
    </location>
</feature>
<dbReference type="HAMAP" id="MF_01445">
    <property type="entry name" value="TsaD"/>
    <property type="match status" value="1"/>
</dbReference>
<evidence type="ECO:0000313" key="11">
    <source>
        <dbReference type="Proteomes" id="UP001338125"/>
    </source>
</evidence>
<evidence type="ECO:0000256" key="5">
    <source>
        <dbReference type="ARBA" id="ARBA00023315"/>
    </source>
</evidence>
<keyword evidence="7" id="KW-0496">Mitochondrion</keyword>
<dbReference type="PANTHER" id="PTHR11735:SF6">
    <property type="entry name" value="TRNA N6-ADENOSINE THREONYLCARBAMOYLTRANSFERASE, MITOCHONDRIAL"/>
    <property type="match status" value="1"/>
</dbReference>
<evidence type="ECO:0000256" key="4">
    <source>
        <dbReference type="ARBA" id="ARBA00022723"/>
    </source>
</evidence>
<sequence>MLHLQCRLLRPQPGRHRNPILTITTSIRSNSSHHHHHHHHPLTRRFLVTLAIETSCDDTAVAVLQRSRHDGTTNLLFNRRISSDNRAFKGINPVVAVASHNASLAPLVREALRCIPGRDQKPDFVCATRGPGIMSNLAVGLNMAKGLAVAWGVPLVGVHHMQAHALTPRLVRALERKPPAYDGDDDDSNSGLAILSDGAGEAGPAFPFLSLLVSGGHTQLVHSSSLTDHRIIASTLDIAIGNLLDQTARTILPESVLQSSPDVMYGRMLEAFAFPPLAAAATQILLPPPPPPSKQQQQQQQRQKIQGVDTGFNWSIPLPFKNTRRPAYSFASIHMHVHRILEANPAMPGPERQALARHTLRAAFQHLVSRLVLSLEDTPSLRDAKTLVVAGGVASNRFLMHVLRTTLAARGFGDVEIVAPPAELCTDNAAMIAWAGMEMYEAGWCSDLSVLPVAKWPMDPQVGDGIMGVGGWVRRNGDEG</sequence>
<comment type="caution">
    <text evidence="10">The sequence shown here is derived from an EMBL/GenBank/DDBJ whole genome shotgun (WGS) entry which is preliminary data.</text>
</comment>
<dbReference type="InterPro" id="IPR017861">
    <property type="entry name" value="KAE1/TsaD"/>
</dbReference>
<comment type="function">
    <text evidence="7">Required for the formation of a threonylcarbamoyl group on adenosine at position 37 (t(6)A37) in mitochondrial tRNAs that read codons beginning with adenine. Probably involved in the transfer of the threonylcarbamoyl moiety of threonylcarbamoyl-AMP (TC-AMP) to the N6 group of A37. Involved in mitochondrial genome maintenance.</text>
</comment>
<evidence type="ECO:0000256" key="6">
    <source>
        <dbReference type="ARBA" id="ARBA00048117"/>
    </source>
</evidence>
<dbReference type="InterPro" id="IPR000905">
    <property type="entry name" value="Gcp-like_dom"/>
</dbReference>
<organism evidence="10 11">
    <name type="scientific">Cladobotryum mycophilum</name>
    <dbReference type="NCBI Taxonomy" id="491253"/>
    <lineage>
        <taxon>Eukaryota</taxon>
        <taxon>Fungi</taxon>
        <taxon>Dikarya</taxon>
        <taxon>Ascomycota</taxon>
        <taxon>Pezizomycotina</taxon>
        <taxon>Sordariomycetes</taxon>
        <taxon>Hypocreomycetidae</taxon>
        <taxon>Hypocreales</taxon>
        <taxon>Hypocreaceae</taxon>
        <taxon>Cladobotryum</taxon>
    </lineage>
</organism>